<dbReference type="EMBL" id="JAAMRR010000887">
    <property type="protein sequence ID" value="NGX96918.1"/>
    <property type="molecule type" value="Genomic_DNA"/>
</dbReference>
<protein>
    <submittedName>
        <fullName evidence="2">Uncharacterized protein</fullName>
    </submittedName>
</protein>
<gene>
    <name evidence="2" type="ORF">G4V63_17395</name>
</gene>
<sequence>MLASVFAYVAPALAQSEADRLREALRSATAQTRSLEDQRTTLQAQIAEITRARDALKAEVTAANAKAKKAEADYRAAVREFNDRLEERNLALEKWKDAYTEAATVARAKDAERAKFESESKAYKASTRACTLKNKELVIAGRELLQHYEGVTFGDKILAQEPWIGIRRVQIQNLLQDYGDKILNQKVEP</sequence>
<keyword evidence="3" id="KW-1185">Reference proteome</keyword>
<evidence type="ECO:0000313" key="3">
    <source>
        <dbReference type="Proteomes" id="UP000480266"/>
    </source>
</evidence>
<reference evidence="2" key="1">
    <citation type="submission" date="2020-02" db="EMBL/GenBank/DDBJ databases">
        <title>Draft genome sequence of Candidatus Afipia apatlaquensis IBT-C3, a potential strain for decolorization of textile dyes.</title>
        <authorList>
            <person name="Sanchez-Reyes A."/>
            <person name="Breton-Deval L."/>
            <person name="Mangelson H."/>
            <person name="Sanchez-Flores A."/>
        </authorList>
    </citation>
    <scope>NUCLEOTIDE SEQUENCE [LARGE SCALE GENOMIC DNA]</scope>
    <source>
        <strain evidence="2">IBT-C3</strain>
    </source>
</reference>
<proteinExistence type="predicted"/>
<dbReference type="Proteomes" id="UP000480266">
    <property type="component" value="Unassembled WGS sequence"/>
</dbReference>
<accession>A0A7C9RH38</accession>
<comment type="caution">
    <text evidence="2">The sequence shown here is derived from an EMBL/GenBank/DDBJ whole genome shotgun (WGS) entry which is preliminary data.</text>
</comment>
<organism evidence="2 3">
    <name type="scientific">Candidatus Afipia apatlaquensis</name>
    <dbReference type="NCBI Taxonomy" id="2712852"/>
    <lineage>
        <taxon>Bacteria</taxon>
        <taxon>Pseudomonadati</taxon>
        <taxon>Pseudomonadota</taxon>
        <taxon>Alphaproteobacteria</taxon>
        <taxon>Hyphomicrobiales</taxon>
        <taxon>Nitrobacteraceae</taxon>
        <taxon>Afipia</taxon>
    </lineage>
</organism>
<dbReference type="AlphaFoldDB" id="A0A7C9RH38"/>
<evidence type="ECO:0000256" key="1">
    <source>
        <dbReference type="SAM" id="Coils"/>
    </source>
</evidence>
<keyword evidence="1" id="KW-0175">Coiled coil</keyword>
<evidence type="ECO:0000313" key="2">
    <source>
        <dbReference type="EMBL" id="NGX96918.1"/>
    </source>
</evidence>
<name>A0A7C9RH38_9BRAD</name>
<feature type="coiled-coil region" evidence="1">
    <location>
        <begin position="18"/>
        <end position="80"/>
    </location>
</feature>